<sequence length="243" mass="27868">MIDVEELMDIHQGRETIYRFLSRSYRAEVDGEFLETLKTLLPHIEEMSFHSGNESLEKGGALLGSFAHRLSHPPLGKEKGAELILELHREFASLFLVGVHTIPCSESVYRSPERLIKQEPREKVVKRYRDIGFTVSPQWREPEDHIAIELEFMASVSRFAYEAADRGDPEGLRRSLNCQREFMEEHLARWIPHFCTLLAARAGDDSFYKALSHLTDGFLEMDYEFLKASVPASGPKREEAQGD</sequence>
<dbReference type="InterPro" id="IPR050289">
    <property type="entry name" value="TorD/DmsD_chaperones"/>
</dbReference>
<dbReference type="SUPFAM" id="SSF89155">
    <property type="entry name" value="TorD-like"/>
    <property type="match status" value="1"/>
</dbReference>
<dbReference type="PANTHER" id="PTHR34227:SF1">
    <property type="entry name" value="DIMETHYL SULFOXIDE REDUCTASE CHAPERONE-RELATED"/>
    <property type="match status" value="1"/>
</dbReference>
<comment type="caution">
    <text evidence="2">The sequence shown here is derived from an EMBL/GenBank/DDBJ whole genome shotgun (WGS) entry which is preliminary data.</text>
</comment>
<dbReference type="Gene3D" id="1.10.3480.10">
    <property type="entry name" value="TorD-like"/>
    <property type="match status" value="1"/>
</dbReference>
<accession>A0A953M2F0</accession>
<organism evidence="2 3">
    <name type="scientific">Candidatus Nitrobium versatile</name>
    <dbReference type="NCBI Taxonomy" id="2884831"/>
    <lineage>
        <taxon>Bacteria</taxon>
        <taxon>Pseudomonadati</taxon>
        <taxon>Nitrospirota</taxon>
        <taxon>Nitrospiria</taxon>
        <taxon>Nitrospirales</taxon>
        <taxon>Nitrospiraceae</taxon>
        <taxon>Candidatus Nitrobium</taxon>
    </lineage>
</organism>
<evidence type="ECO:0000313" key="3">
    <source>
        <dbReference type="Proteomes" id="UP000705867"/>
    </source>
</evidence>
<reference evidence="2" key="1">
    <citation type="journal article" date="2021" name="bioRxiv">
        <title>Unraveling nitrogen, sulfur and carbon metabolic pathways and microbial community transcriptional responses to substrate deprivation and toxicity stresses in a bioreactor mimicking anoxic brackish coastal sediment conditions.</title>
        <authorList>
            <person name="Martins P.D."/>
            <person name="Echeveste M.J."/>
            <person name="Arshad A."/>
            <person name="Kurth J."/>
            <person name="Ouboter H."/>
            <person name="Jetten M.S.M."/>
            <person name="Welte C.U."/>
        </authorList>
    </citation>
    <scope>NUCLEOTIDE SEQUENCE</scope>
    <source>
        <strain evidence="2">MAG_39</strain>
    </source>
</reference>
<gene>
    <name evidence="2" type="ORF">K8I29_16090</name>
</gene>
<keyword evidence="1" id="KW-0143">Chaperone</keyword>
<dbReference type="AlphaFoldDB" id="A0A953M2F0"/>
<name>A0A953M2F0_9BACT</name>
<proteinExistence type="predicted"/>
<dbReference type="Proteomes" id="UP000705867">
    <property type="component" value="Unassembled WGS sequence"/>
</dbReference>
<evidence type="ECO:0000313" key="2">
    <source>
        <dbReference type="EMBL" id="MBZ0157716.1"/>
    </source>
</evidence>
<dbReference type="EMBL" id="JAIOIV010000127">
    <property type="protein sequence ID" value="MBZ0157716.1"/>
    <property type="molecule type" value="Genomic_DNA"/>
</dbReference>
<dbReference type="InterPro" id="IPR020945">
    <property type="entry name" value="DMSO/NO3_reduct_chaperone"/>
</dbReference>
<dbReference type="InterPro" id="IPR036411">
    <property type="entry name" value="TorD-like_sf"/>
</dbReference>
<protein>
    <submittedName>
        <fullName evidence="2">Molecular chaperone TorD family protein</fullName>
    </submittedName>
</protein>
<dbReference type="Pfam" id="PF02613">
    <property type="entry name" value="Nitrate_red_del"/>
    <property type="match status" value="1"/>
</dbReference>
<dbReference type="PANTHER" id="PTHR34227">
    <property type="entry name" value="CHAPERONE PROTEIN YCDY"/>
    <property type="match status" value="1"/>
</dbReference>
<evidence type="ECO:0000256" key="1">
    <source>
        <dbReference type="ARBA" id="ARBA00023186"/>
    </source>
</evidence>
<reference evidence="2" key="2">
    <citation type="submission" date="2021-08" db="EMBL/GenBank/DDBJ databases">
        <authorList>
            <person name="Dalcin Martins P."/>
        </authorList>
    </citation>
    <scope>NUCLEOTIDE SEQUENCE</scope>
    <source>
        <strain evidence="2">MAG_39</strain>
    </source>
</reference>